<name>A0A0A9BQP9_ARUDO</name>
<reference evidence="1" key="2">
    <citation type="journal article" date="2015" name="Data Brief">
        <title>Shoot transcriptome of the giant reed, Arundo donax.</title>
        <authorList>
            <person name="Barrero R.A."/>
            <person name="Guerrero F.D."/>
            <person name="Moolhuijzen P."/>
            <person name="Goolsby J.A."/>
            <person name="Tidwell J."/>
            <person name="Bellgard S.E."/>
            <person name="Bellgard M.I."/>
        </authorList>
    </citation>
    <scope>NUCLEOTIDE SEQUENCE</scope>
    <source>
        <tissue evidence="1">Shoot tissue taken approximately 20 cm above the soil surface</tissue>
    </source>
</reference>
<accession>A0A0A9BQP9</accession>
<proteinExistence type="predicted"/>
<dbReference type="AlphaFoldDB" id="A0A0A9BQP9"/>
<sequence length="31" mass="3595">MMLRFSVSHISGIPDANSFCKFLMCRFRGSR</sequence>
<evidence type="ECO:0000313" key="1">
    <source>
        <dbReference type="EMBL" id="JAD64483.1"/>
    </source>
</evidence>
<organism evidence="1">
    <name type="scientific">Arundo donax</name>
    <name type="common">Giant reed</name>
    <name type="synonym">Donax arundinaceus</name>
    <dbReference type="NCBI Taxonomy" id="35708"/>
    <lineage>
        <taxon>Eukaryota</taxon>
        <taxon>Viridiplantae</taxon>
        <taxon>Streptophyta</taxon>
        <taxon>Embryophyta</taxon>
        <taxon>Tracheophyta</taxon>
        <taxon>Spermatophyta</taxon>
        <taxon>Magnoliopsida</taxon>
        <taxon>Liliopsida</taxon>
        <taxon>Poales</taxon>
        <taxon>Poaceae</taxon>
        <taxon>PACMAD clade</taxon>
        <taxon>Arundinoideae</taxon>
        <taxon>Arundineae</taxon>
        <taxon>Arundo</taxon>
    </lineage>
</organism>
<reference evidence="1" key="1">
    <citation type="submission" date="2014-09" db="EMBL/GenBank/DDBJ databases">
        <authorList>
            <person name="Magalhaes I.L.F."/>
            <person name="Oliveira U."/>
            <person name="Santos F.R."/>
            <person name="Vidigal T.H.D.A."/>
            <person name="Brescovit A.D."/>
            <person name="Santos A.J."/>
        </authorList>
    </citation>
    <scope>NUCLEOTIDE SEQUENCE</scope>
    <source>
        <tissue evidence="1">Shoot tissue taken approximately 20 cm above the soil surface</tissue>
    </source>
</reference>
<protein>
    <submittedName>
        <fullName evidence="1">Uncharacterized protein</fullName>
    </submittedName>
</protein>
<dbReference type="EMBL" id="GBRH01233412">
    <property type="protein sequence ID" value="JAD64483.1"/>
    <property type="molecule type" value="Transcribed_RNA"/>
</dbReference>